<dbReference type="PANTHER" id="PTHR42685">
    <property type="entry name" value="GERANYLGERANYL DIPHOSPHATE REDUCTASE"/>
    <property type="match status" value="1"/>
</dbReference>
<feature type="domain" description="FAD-binding" evidence="1">
    <location>
        <begin position="7"/>
        <end position="313"/>
    </location>
</feature>
<dbReference type="InterPro" id="IPR050407">
    <property type="entry name" value="Geranylgeranyl_reductase"/>
</dbReference>
<dbReference type="SUPFAM" id="SSF51905">
    <property type="entry name" value="FAD/NAD(P)-binding domain"/>
    <property type="match status" value="1"/>
</dbReference>
<dbReference type="Proteomes" id="UP000076927">
    <property type="component" value="Chromosome"/>
</dbReference>
<dbReference type="InterPro" id="IPR002938">
    <property type="entry name" value="FAD-bd"/>
</dbReference>
<evidence type="ECO:0000313" key="3">
    <source>
        <dbReference type="Proteomes" id="UP000076927"/>
    </source>
</evidence>
<dbReference type="PANTHER" id="PTHR42685:SF22">
    <property type="entry name" value="CONDITIONED MEDIUM FACTOR RECEPTOR 1"/>
    <property type="match status" value="1"/>
</dbReference>
<dbReference type="PRINTS" id="PR00420">
    <property type="entry name" value="RNGMNOXGNASE"/>
</dbReference>
<dbReference type="AlphaFoldDB" id="A0A172TNF6"/>
<accession>A0A172TNF6</accession>
<dbReference type="Gene3D" id="3.50.50.60">
    <property type="entry name" value="FAD/NAD(P)-binding domain"/>
    <property type="match status" value="1"/>
</dbReference>
<evidence type="ECO:0000259" key="1">
    <source>
        <dbReference type="Pfam" id="PF01494"/>
    </source>
</evidence>
<organism evidence="2 3">
    <name type="scientific">Paenibacillus swuensis</name>
    <dbReference type="NCBI Taxonomy" id="1178515"/>
    <lineage>
        <taxon>Bacteria</taxon>
        <taxon>Bacillati</taxon>
        <taxon>Bacillota</taxon>
        <taxon>Bacilli</taxon>
        <taxon>Bacillales</taxon>
        <taxon>Paenibacillaceae</taxon>
        <taxon>Paenibacillus</taxon>
    </lineage>
</organism>
<dbReference type="PATRIC" id="fig|1178515.4.peg.4540"/>
<name>A0A172TNF6_9BACL</name>
<gene>
    <name evidence="2" type="ORF">SY83_22380</name>
</gene>
<keyword evidence="3" id="KW-1185">Reference proteome</keyword>
<dbReference type="InterPro" id="IPR036188">
    <property type="entry name" value="FAD/NAD-bd_sf"/>
</dbReference>
<protein>
    <recommendedName>
        <fullName evidence="1">FAD-binding domain-containing protein</fullName>
    </recommendedName>
</protein>
<evidence type="ECO:0000313" key="2">
    <source>
        <dbReference type="EMBL" id="ANE48578.1"/>
    </source>
</evidence>
<dbReference type="EMBL" id="CP011388">
    <property type="protein sequence ID" value="ANE48578.1"/>
    <property type="molecule type" value="Genomic_DNA"/>
</dbReference>
<dbReference type="Pfam" id="PF01494">
    <property type="entry name" value="FAD_binding_3"/>
    <property type="match status" value="1"/>
</dbReference>
<proteinExistence type="predicted"/>
<dbReference type="KEGG" id="pswu:SY83_22380"/>
<dbReference type="STRING" id="1178515.SY83_22380"/>
<reference evidence="2 3" key="1">
    <citation type="submission" date="2015-01" db="EMBL/GenBank/DDBJ databases">
        <title>Paenibacillus swuensis/DY6/whole genome sequencing.</title>
        <authorList>
            <person name="Kim M.K."/>
            <person name="Srinivasan S."/>
            <person name="Lee J.-J."/>
        </authorList>
    </citation>
    <scope>NUCLEOTIDE SEQUENCE [LARGE SCALE GENOMIC DNA]</scope>
    <source>
        <strain evidence="2 3">DY6</strain>
    </source>
</reference>
<sequence length="390" mass="41592">MFPPDKADAVIIGGGLAGSSMAIGLAKAGWNTVLMDQNNLPKHKVCGEFLSPESIAMLHVLGLQEAVDAIGPAEIDKAILTLANGATLTIPMREKAMGISRYQLDFIMQQRAEELGALWLGGTSVSAVKCNENGTYLVQAYTKGGQEPHSSITAKSVIAAWGRHPRADLAVNDPAVPSSASRTRAVTYVGIKAHYEEVPAGGAVELYFFRGGYIGLCPIEEGRTNVTALMTERAFQEAGKSVAAAIESASTQNPALRKRLAVGSPIVGSLSATSPVRLDRQLKAWSRFPLIGDAAVMIPPLCGDGMAMALRSAQLGLPLAHRYLYGDLTMDGWQIAYTRELTREFTSPVRMGKWLQGALSSTGMGTILFGLGKVAPFMSNQIFRATRLRG</sequence>
<dbReference type="OrthoDB" id="9806565at2"/>
<dbReference type="RefSeq" id="WP_068610605.1">
    <property type="nucleotide sequence ID" value="NZ_CP011388.1"/>
</dbReference>
<dbReference type="GO" id="GO:0071949">
    <property type="term" value="F:FAD binding"/>
    <property type="evidence" value="ECO:0007669"/>
    <property type="project" value="InterPro"/>
</dbReference>